<name>A0A2P6P6L8_ROSCH</name>
<organism evidence="3 4">
    <name type="scientific">Rosa chinensis</name>
    <name type="common">China rose</name>
    <dbReference type="NCBI Taxonomy" id="74649"/>
    <lineage>
        <taxon>Eukaryota</taxon>
        <taxon>Viridiplantae</taxon>
        <taxon>Streptophyta</taxon>
        <taxon>Embryophyta</taxon>
        <taxon>Tracheophyta</taxon>
        <taxon>Spermatophyta</taxon>
        <taxon>Magnoliopsida</taxon>
        <taxon>eudicotyledons</taxon>
        <taxon>Gunneridae</taxon>
        <taxon>Pentapetalae</taxon>
        <taxon>rosids</taxon>
        <taxon>fabids</taxon>
        <taxon>Rosales</taxon>
        <taxon>Rosaceae</taxon>
        <taxon>Rosoideae</taxon>
        <taxon>Rosoideae incertae sedis</taxon>
        <taxon>Rosa</taxon>
    </lineage>
</organism>
<dbReference type="STRING" id="74649.A0A2P6P6L8"/>
<feature type="transmembrane region" description="Helical" evidence="1">
    <location>
        <begin position="31"/>
        <end position="51"/>
    </location>
</feature>
<keyword evidence="1" id="KW-1133">Transmembrane helix</keyword>
<accession>A0A2P6P6L8</accession>
<dbReference type="AlphaFoldDB" id="A0A2P6P6L8"/>
<reference evidence="3 4" key="1">
    <citation type="journal article" date="2018" name="Nat. Genet.">
        <title>The Rosa genome provides new insights in the design of modern roses.</title>
        <authorList>
            <person name="Bendahmane M."/>
        </authorList>
    </citation>
    <scope>NUCLEOTIDE SEQUENCE [LARGE SCALE GENOMIC DNA]</scope>
    <source>
        <strain evidence="4">cv. Old Blush</strain>
    </source>
</reference>
<dbReference type="Gramene" id="PRQ17554">
    <property type="protein sequence ID" value="PRQ17554"/>
    <property type="gene ID" value="RchiOBHm_Chr7g0196271"/>
</dbReference>
<dbReference type="InterPro" id="IPR004864">
    <property type="entry name" value="LEA_2"/>
</dbReference>
<keyword evidence="1" id="KW-0472">Membrane</keyword>
<comment type="caution">
    <text evidence="3">The sequence shown here is derived from an EMBL/GenBank/DDBJ whole genome shotgun (WGS) entry which is preliminary data.</text>
</comment>
<dbReference type="Gene3D" id="2.60.40.1820">
    <property type="match status" value="1"/>
</dbReference>
<protein>
    <submittedName>
        <fullName evidence="3">Putative Late embryogenesis abundant protein, LEA-14</fullName>
    </submittedName>
</protein>
<sequence length="200" mass="22272">MSEKAGHDEETHPFHADEERKRQKRIKMYKYIGIFIVFQIVVVTVFALTVMKVKTPKIRLGNIYVQSLTANAATPSFDMNFATQIRVRNTNWGPYKFEAGVVTFMYQGVPVGQVYIPEGKAGMRSTKKIDVMVSVSSASLPGNTMLGTELNNGLLMLTSTATVTGKVELMLIMKKRKSADMLCSMVFSVATNTVQNLECE</sequence>
<evidence type="ECO:0000256" key="1">
    <source>
        <dbReference type="SAM" id="Phobius"/>
    </source>
</evidence>
<evidence type="ECO:0000313" key="3">
    <source>
        <dbReference type="EMBL" id="PRQ17554.1"/>
    </source>
</evidence>
<feature type="domain" description="Late embryogenesis abundant protein LEA-2 subgroup" evidence="2">
    <location>
        <begin position="85"/>
        <end position="176"/>
    </location>
</feature>
<dbReference type="OMA" id="FIAPIRI"/>
<keyword evidence="1" id="KW-0812">Transmembrane</keyword>
<dbReference type="Proteomes" id="UP000238479">
    <property type="component" value="Chromosome 7"/>
</dbReference>
<evidence type="ECO:0000313" key="4">
    <source>
        <dbReference type="Proteomes" id="UP000238479"/>
    </source>
</evidence>
<evidence type="ECO:0000259" key="2">
    <source>
        <dbReference type="Pfam" id="PF03168"/>
    </source>
</evidence>
<gene>
    <name evidence="3" type="ORF">RchiOBHm_Chr7g0196271</name>
</gene>
<dbReference type="PANTHER" id="PTHR31852">
    <property type="entry name" value="LATE EMBRYOGENESIS ABUNDANT (LEA) HYDROXYPROLINE-RICH GLYCOPROTEIN FAMILY"/>
    <property type="match status" value="1"/>
</dbReference>
<keyword evidence="4" id="KW-1185">Reference proteome</keyword>
<dbReference type="EMBL" id="PDCK01000045">
    <property type="protein sequence ID" value="PRQ17554.1"/>
    <property type="molecule type" value="Genomic_DNA"/>
</dbReference>
<dbReference type="InterPro" id="IPR055301">
    <property type="entry name" value="Lea14-like_2"/>
</dbReference>
<dbReference type="Pfam" id="PF03168">
    <property type="entry name" value="LEA_2"/>
    <property type="match status" value="1"/>
</dbReference>
<proteinExistence type="predicted"/>